<name>A0A0A0M8Z8_9GAMM</name>
<keyword evidence="3" id="KW-1185">Reference proteome</keyword>
<reference evidence="2 3" key="1">
    <citation type="submission" date="2013-08" db="EMBL/GenBank/DDBJ databases">
        <title>Genomic analysis of Lysobacter defluvii.</title>
        <authorList>
            <person name="Wang Q."/>
            <person name="Wang G."/>
        </authorList>
    </citation>
    <scope>NUCLEOTIDE SEQUENCE [LARGE SCALE GENOMIC DNA]</scope>
    <source>
        <strain evidence="2 3">IMMIB APB-9</strain>
    </source>
</reference>
<organism evidence="2 3">
    <name type="scientific">Lysobacter defluvii IMMIB APB-9 = DSM 18482</name>
    <dbReference type="NCBI Taxonomy" id="1385515"/>
    <lineage>
        <taxon>Bacteria</taxon>
        <taxon>Pseudomonadati</taxon>
        <taxon>Pseudomonadota</taxon>
        <taxon>Gammaproteobacteria</taxon>
        <taxon>Lysobacterales</taxon>
        <taxon>Lysobacteraceae</taxon>
        <taxon>Novilysobacter</taxon>
    </lineage>
</organism>
<proteinExistence type="predicted"/>
<sequence length="63" mass="7105">MNDKHRPEPESAAERAQDRARREYPHGTGDRNTHPLCDERGEFHGGEQRDERPGDAPGAGRAR</sequence>
<dbReference type="Proteomes" id="UP000030003">
    <property type="component" value="Unassembled WGS sequence"/>
</dbReference>
<protein>
    <submittedName>
        <fullName evidence="2">Uncharacterized protein</fullName>
    </submittedName>
</protein>
<evidence type="ECO:0000313" key="3">
    <source>
        <dbReference type="Proteomes" id="UP000030003"/>
    </source>
</evidence>
<dbReference type="RefSeq" id="WP_027070188.1">
    <property type="nucleotide sequence ID" value="NZ_AUHT01000011.1"/>
</dbReference>
<comment type="caution">
    <text evidence="2">The sequence shown here is derived from an EMBL/GenBank/DDBJ whole genome shotgun (WGS) entry which is preliminary data.</text>
</comment>
<gene>
    <name evidence="2" type="ORF">N791_03255</name>
</gene>
<dbReference type="EMBL" id="AVBH01000014">
    <property type="protein sequence ID" value="KGO99488.1"/>
    <property type="molecule type" value="Genomic_DNA"/>
</dbReference>
<feature type="compositionally biased region" description="Basic and acidic residues" evidence="1">
    <location>
        <begin position="1"/>
        <end position="54"/>
    </location>
</feature>
<dbReference type="AlphaFoldDB" id="A0A0A0M8Z8"/>
<feature type="region of interest" description="Disordered" evidence="1">
    <location>
        <begin position="1"/>
        <end position="63"/>
    </location>
</feature>
<dbReference type="STRING" id="1385515.GCA_000423325_02148"/>
<evidence type="ECO:0000256" key="1">
    <source>
        <dbReference type="SAM" id="MobiDB-lite"/>
    </source>
</evidence>
<evidence type="ECO:0000313" key="2">
    <source>
        <dbReference type="EMBL" id="KGO99488.1"/>
    </source>
</evidence>
<accession>A0A0A0M8Z8</accession>